<proteinExistence type="predicted"/>
<evidence type="ECO:0000256" key="1">
    <source>
        <dbReference type="SAM" id="MobiDB-lite"/>
    </source>
</evidence>
<evidence type="ECO:0000313" key="3">
    <source>
        <dbReference type="Proteomes" id="UP000271098"/>
    </source>
</evidence>
<gene>
    <name evidence="2" type="ORF">GPUH_LOCUS24100</name>
</gene>
<organism evidence="4">
    <name type="scientific">Gongylonema pulchrum</name>
    <dbReference type="NCBI Taxonomy" id="637853"/>
    <lineage>
        <taxon>Eukaryota</taxon>
        <taxon>Metazoa</taxon>
        <taxon>Ecdysozoa</taxon>
        <taxon>Nematoda</taxon>
        <taxon>Chromadorea</taxon>
        <taxon>Rhabditida</taxon>
        <taxon>Spirurina</taxon>
        <taxon>Spiruromorpha</taxon>
        <taxon>Spiruroidea</taxon>
        <taxon>Gongylonematidae</taxon>
        <taxon>Gongylonema</taxon>
    </lineage>
</organism>
<evidence type="ECO:0000313" key="2">
    <source>
        <dbReference type="EMBL" id="VDN42395.1"/>
    </source>
</evidence>
<dbReference type="WBParaSite" id="GPUH_0002413001-mRNA-1">
    <property type="protein sequence ID" value="GPUH_0002413001-mRNA-1"/>
    <property type="gene ID" value="GPUH_0002413001"/>
</dbReference>
<accession>A0A183ET09</accession>
<feature type="region of interest" description="Disordered" evidence="1">
    <location>
        <begin position="1"/>
        <end position="21"/>
    </location>
</feature>
<name>A0A183ET09_9BILA</name>
<protein>
    <submittedName>
        <fullName evidence="4">NET domain-containing protein</fullName>
    </submittedName>
</protein>
<dbReference type="EMBL" id="UYRT01100040">
    <property type="protein sequence ID" value="VDN42395.1"/>
    <property type="molecule type" value="Genomic_DNA"/>
</dbReference>
<sequence length="306" mass="33651">SPTNVAVARSVPDNVDDDDDDDVQVLEGPSYVNAAPQRFPVRQPAFAVQQQQRIPRNGVVYVCPQDRAVLQRHGHTYGPATLPRAAALRRAQFVRPLYRPVSPVVMQRPAQSFGITEGRPVNTYHHVGQQYLPSPSLQYCNRPAVFQAQPRLAQSQVVRRNPPISVSRVSPNLQAIRSQIGAPLDHAQRPVSAGVIDRNGQVWPSATAAVNSAMNGARLSMNEVLHRIRTTGQKPAAGEAARAGAPAGNANLSSRSELFFDSSFLPERKILNMFTLKDKRIVKNEMEAALQFQNDQDIDDEVSILC</sequence>
<evidence type="ECO:0000313" key="4">
    <source>
        <dbReference type="WBParaSite" id="GPUH_0002413001-mRNA-1"/>
    </source>
</evidence>
<keyword evidence="3" id="KW-1185">Reference proteome</keyword>
<dbReference type="Proteomes" id="UP000271098">
    <property type="component" value="Unassembled WGS sequence"/>
</dbReference>
<reference evidence="4" key="1">
    <citation type="submission" date="2016-06" db="UniProtKB">
        <authorList>
            <consortium name="WormBaseParasite"/>
        </authorList>
    </citation>
    <scope>IDENTIFICATION</scope>
</reference>
<dbReference type="AlphaFoldDB" id="A0A183ET09"/>
<reference evidence="2 3" key="2">
    <citation type="submission" date="2018-11" db="EMBL/GenBank/DDBJ databases">
        <authorList>
            <consortium name="Pathogen Informatics"/>
        </authorList>
    </citation>
    <scope>NUCLEOTIDE SEQUENCE [LARGE SCALE GENOMIC DNA]</scope>
</reference>